<name>A0A382JFU0_9ZZZZ</name>
<accession>A0A382JFU0</accession>
<gene>
    <name evidence="1" type="ORF">METZ01_LOCUS262877</name>
</gene>
<reference evidence="1" key="1">
    <citation type="submission" date="2018-05" db="EMBL/GenBank/DDBJ databases">
        <authorList>
            <person name="Lanie J.A."/>
            <person name="Ng W.-L."/>
            <person name="Kazmierczak K.M."/>
            <person name="Andrzejewski T.M."/>
            <person name="Davidsen T.M."/>
            <person name="Wayne K.J."/>
            <person name="Tettelin H."/>
            <person name="Glass J.I."/>
            <person name="Rusch D."/>
            <person name="Podicherti R."/>
            <person name="Tsui H.-C.T."/>
            <person name="Winkler M.E."/>
        </authorList>
    </citation>
    <scope>NUCLEOTIDE SEQUENCE</scope>
</reference>
<evidence type="ECO:0000313" key="1">
    <source>
        <dbReference type="EMBL" id="SVC10023.1"/>
    </source>
</evidence>
<proteinExistence type="predicted"/>
<organism evidence="1">
    <name type="scientific">marine metagenome</name>
    <dbReference type="NCBI Taxonomy" id="408172"/>
    <lineage>
        <taxon>unclassified sequences</taxon>
        <taxon>metagenomes</taxon>
        <taxon>ecological metagenomes</taxon>
    </lineage>
</organism>
<sequence>TNGSGNSKYLFIYVIKKSTICNKR</sequence>
<protein>
    <submittedName>
        <fullName evidence="1">Uncharacterized protein</fullName>
    </submittedName>
</protein>
<dbReference type="AlphaFoldDB" id="A0A382JFU0"/>
<dbReference type="EMBL" id="UINC01073547">
    <property type="protein sequence ID" value="SVC10023.1"/>
    <property type="molecule type" value="Genomic_DNA"/>
</dbReference>
<feature type="non-terminal residue" evidence="1">
    <location>
        <position position="1"/>
    </location>
</feature>